<feature type="coiled-coil region" evidence="1">
    <location>
        <begin position="10"/>
        <end position="66"/>
    </location>
</feature>
<dbReference type="AlphaFoldDB" id="A0A835Z0F4"/>
<dbReference type="Proteomes" id="UP000664859">
    <property type="component" value="Unassembled WGS sequence"/>
</dbReference>
<name>A0A835Z0F4_9STRA</name>
<dbReference type="EMBL" id="JAFCMP010000379">
    <property type="protein sequence ID" value="KAG5180619.1"/>
    <property type="molecule type" value="Genomic_DNA"/>
</dbReference>
<comment type="caution">
    <text evidence="2">The sequence shown here is derived from an EMBL/GenBank/DDBJ whole genome shotgun (WGS) entry which is preliminary data.</text>
</comment>
<proteinExistence type="predicted"/>
<keyword evidence="3" id="KW-1185">Reference proteome</keyword>
<organism evidence="2 3">
    <name type="scientific">Tribonema minus</name>
    <dbReference type="NCBI Taxonomy" id="303371"/>
    <lineage>
        <taxon>Eukaryota</taxon>
        <taxon>Sar</taxon>
        <taxon>Stramenopiles</taxon>
        <taxon>Ochrophyta</taxon>
        <taxon>PX clade</taxon>
        <taxon>Xanthophyceae</taxon>
        <taxon>Tribonematales</taxon>
        <taxon>Tribonemataceae</taxon>
        <taxon>Tribonema</taxon>
    </lineage>
</organism>
<keyword evidence="1" id="KW-0175">Coiled coil</keyword>
<protein>
    <submittedName>
        <fullName evidence="2">Uncharacterized protein</fullName>
    </submittedName>
</protein>
<dbReference type="OrthoDB" id="10454911at2759"/>
<evidence type="ECO:0000256" key="1">
    <source>
        <dbReference type="SAM" id="Coils"/>
    </source>
</evidence>
<evidence type="ECO:0000313" key="3">
    <source>
        <dbReference type="Proteomes" id="UP000664859"/>
    </source>
</evidence>
<reference evidence="2" key="1">
    <citation type="submission" date="2021-02" db="EMBL/GenBank/DDBJ databases">
        <title>First Annotated Genome of the Yellow-green Alga Tribonema minus.</title>
        <authorList>
            <person name="Mahan K.M."/>
        </authorList>
    </citation>
    <scope>NUCLEOTIDE SEQUENCE</scope>
    <source>
        <strain evidence="2">UTEX B ZZ1240</strain>
    </source>
</reference>
<evidence type="ECO:0000313" key="2">
    <source>
        <dbReference type="EMBL" id="KAG5180619.1"/>
    </source>
</evidence>
<gene>
    <name evidence="2" type="ORF">JKP88DRAFT_223123</name>
</gene>
<sequence length="213" mass="24072">MMALETLFRNVILQAQLEQKEQELAMAAKDAAKDRAGADLRLQAQVAQKEREIALAAKELEKEKADHRASRLLHSLQDANYQLLRLHNLLDMRGILEFVEQSYKEEPGTRPAPQVMWEGVLNDRKSLVACISQKTGWPLNTTKIASRICSLKDTLKHSHLAYTPAERASRRAIIITNEHHASLLDCHVLACISEEFVIPYEVQLSAQDEAPLE</sequence>
<accession>A0A835Z0F4</accession>